<keyword evidence="2" id="KW-1185">Reference proteome</keyword>
<proteinExistence type="predicted"/>
<organism evidence="1 2">
    <name type="scientific">Physocladia obscura</name>
    <dbReference type="NCBI Taxonomy" id="109957"/>
    <lineage>
        <taxon>Eukaryota</taxon>
        <taxon>Fungi</taxon>
        <taxon>Fungi incertae sedis</taxon>
        <taxon>Chytridiomycota</taxon>
        <taxon>Chytridiomycota incertae sedis</taxon>
        <taxon>Chytridiomycetes</taxon>
        <taxon>Chytridiales</taxon>
        <taxon>Chytriomycetaceae</taxon>
        <taxon>Physocladia</taxon>
    </lineage>
</organism>
<evidence type="ECO:0000313" key="2">
    <source>
        <dbReference type="Proteomes" id="UP001211907"/>
    </source>
</evidence>
<dbReference type="EMBL" id="JADGJH010004194">
    <property type="protein sequence ID" value="KAJ3086816.1"/>
    <property type="molecule type" value="Genomic_DNA"/>
</dbReference>
<reference evidence="1" key="1">
    <citation type="submission" date="2020-05" db="EMBL/GenBank/DDBJ databases">
        <title>Phylogenomic resolution of chytrid fungi.</title>
        <authorList>
            <person name="Stajich J.E."/>
            <person name="Amses K."/>
            <person name="Simmons R."/>
            <person name="Seto K."/>
            <person name="Myers J."/>
            <person name="Bonds A."/>
            <person name="Quandt C.A."/>
            <person name="Barry K."/>
            <person name="Liu P."/>
            <person name="Grigoriev I."/>
            <person name="Longcore J.E."/>
            <person name="James T.Y."/>
        </authorList>
    </citation>
    <scope>NUCLEOTIDE SEQUENCE</scope>
    <source>
        <strain evidence="1">JEL0513</strain>
    </source>
</reference>
<sequence>MRNVYDSAEVFFEVAESYVERGFGRVAAASVAGNGGANDAEPIGMIPDDWDGKTFTMNVKFLEQPYRVHVPLMFYPEEIGDVS</sequence>
<feature type="non-terminal residue" evidence="1">
    <location>
        <position position="83"/>
    </location>
</feature>
<comment type="caution">
    <text evidence="1">The sequence shown here is derived from an EMBL/GenBank/DDBJ whole genome shotgun (WGS) entry which is preliminary data.</text>
</comment>
<dbReference type="Proteomes" id="UP001211907">
    <property type="component" value="Unassembled WGS sequence"/>
</dbReference>
<evidence type="ECO:0000313" key="1">
    <source>
        <dbReference type="EMBL" id="KAJ3086816.1"/>
    </source>
</evidence>
<dbReference type="AlphaFoldDB" id="A0AAD5XA37"/>
<protein>
    <submittedName>
        <fullName evidence="1">Uncharacterized protein</fullName>
    </submittedName>
</protein>
<accession>A0AAD5XA37</accession>
<name>A0AAD5XA37_9FUNG</name>
<gene>
    <name evidence="1" type="ORF">HK100_008563</name>
</gene>